<proteinExistence type="predicted"/>
<sequence>MVGGCAYHVGKTYNLCKVYKSIRIASSSVLGNGYGVVPMIRLLYVGLLGYVNRVMIFLKMLAASR</sequence>
<reference evidence="1" key="1">
    <citation type="submission" date="2014-09" db="EMBL/GenBank/DDBJ databases">
        <authorList>
            <person name="Magalhaes I.L.F."/>
            <person name="Oliveira U."/>
            <person name="Santos F.R."/>
            <person name="Vidigal T.H.D.A."/>
            <person name="Brescovit A.D."/>
            <person name="Santos A.J."/>
        </authorList>
    </citation>
    <scope>NUCLEOTIDE SEQUENCE</scope>
    <source>
        <tissue evidence="1">Shoot tissue taken approximately 20 cm above the soil surface</tissue>
    </source>
</reference>
<accession>A0A0A9GUW0</accession>
<evidence type="ECO:0000313" key="1">
    <source>
        <dbReference type="EMBL" id="JAE28795.1"/>
    </source>
</evidence>
<dbReference type="EMBL" id="GBRH01169101">
    <property type="protein sequence ID" value="JAE28795.1"/>
    <property type="molecule type" value="Transcribed_RNA"/>
</dbReference>
<name>A0A0A9GUW0_ARUDO</name>
<reference evidence="1" key="2">
    <citation type="journal article" date="2015" name="Data Brief">
        <title>Shoot transcriptome of the giant reed, Arundo donax.</title>
        <authorList>
            <person name="Barrero R.A."/>
            <person name="Guerrero F.D."/>
            <person name="Moolhuijzen P."/>
            <person name="Goolsby J.A."/>
            <person name="Tidwell J."/>
            <person name="Bellgard S.E."/>
            <person name="Bellgard M.I."/>
        </authorList>
    </citation>
    <scope>NUCLEOTIDE SEQUENCE</scope>
    <source>
        <tissue evidence="1">Shoot tissue taken approximately 20 cm above the soil surface</tissue>
    </source>
</reference>
<dbReference type="AlphaFoldDB" id="A0A0A9GUW0"/>
<protein>
    <submittedName>
        <fullName evidence="1">Uncharacterized protein</fullName>
    </submittedName>
</protein>
<organism evidence="1">
    <name type="scientific">Arundo donax</name>
    <name type="common">Giant reed</name>
    <name type="synonym">Donax arundinaceus</name>
    <dbReference type="NCBI Taxonomy" id="35708"/>
    <lineage>
        <taxon>Eukaryota</taxon>
        <taxon>Viridiplantae</taxon>
        <taxon>Streptophyta</taxon>
        <taxon>Embryophyta</taxon>
        <taxon>Tracheophyta</taxon>
        <taxon>Spermatophyta</taxon>
        <taxon>Magnoliopsida</taxon>
        <taxon>Liliopsida</taxon>
        <taxon>Poales</taxon>
        <taxon>Poaceae</taxon>
        <taxon>PACMAD clade</taxon>
        <taxon>Arundinoideae</taxon>
        <taxon>Arundineae</taxon>
        <taxon>Arundo</taxon>
    </lineage>
</organism>